<keyword evidence="2" id="KW-0723">Serine/threonine-protein kinase</keyword>
<dbReference type="Gene3D" id="3.30.200.20">
    <property type="entry name" value="Phosphorylase Kinase, domain 1"/>
    <property type="match status" value="1"/>
</dbReference>
<reference evidence="10" key="1">
    <citation type="submission" date="2025-08" db="UniProtKB">
        <authorList>
            <consortium name="Ensembl"/>
        </authorList>
    </citation>
    <scope>IDENTIFICATION</scope>
</reference>
<accession>A0A3B3DJX2</accession>
<dbReference type="STRING" id="30732.ENSOMEP00000029695"/>
<evidence type="ECO:0000313" key="11">
    <source>
        <dbReference type="Proteomes" id="UP000261560"/>
    </source>
</evidence>
<feature type="region of interest" description="Disordered" evidence="9">
    <location>
        <begin position="107"/>
        <end position="127"/>
    </location>
</feature>
<dbReference type="PANTHER" id="PTHR22984">
    <property type="entry name" value="SERINE/THREONINE-PROTEIN KINASE PIM"/>
    <property type="match status" value="1"/>
</dbReference>
<keyword evidence="11" id="KW-1185">Reference proteome</keyword>
<dbReference type="AlphaFoldDB" id="A0A3B3DJX2"/>
<keyword evidence="6" id="KW-0067">ATP-binding</keyword>
<evidence type="ECO:0000256" key="2">
    <source>
        <dbReference type="ARBA" id="ARBA00022527"/>
    </source>
</evidence>
<evidence type="ECO:0000256" key="5">
    <source>
        <dbReference type="ARBA" id="ARBA00022777"/>
    </source>
</evidence>
<dbReference type="PaxDb" id="30732-ENSOMEP00000029695"/>
<evidence type="ECO:0000313" key="10">
    <source>
        <dbReference type="Ensembl" id="ENSOMEP00000029695.1"/>
    </source>
</evidence>
<dbReference type="PANTHER" id="PTHR22984:SF11">
    <property type="entry name" value="AURORA KINASE-RELATED"/>
    <property type="match status" value="1"/>
</dbReference>
<dbReference type="GO" id="GO:0007346">
    <property type="term" value="P:regulation of mitotic cell cycle"/>
    <property type="evidence" value="ECO:0007669"/>
    <property type="project" value="TreeGrafter"/>
</dbReference>
<organism evidence="10 11">
    <name type="scientific">Oryzias melastigma</name>
    <name type="common">Marine medaka</name>
    <dbReference type="NCBI Taxonomy" id="30732"/>
    <lineage>
        <taxon>Eukaryota</taxon>
        <taxon>Metazoa</taxon>
        <taxon>Chordata</taxon>
        <taxon>Craniata</taxon>
        <taxon>Vertebrata</taxon>
        <taxon>Euteleostomi</taxon>
        <taxon>Actinopterygii</taxon>
        <taxon>Neopterygii</taxon>
        <taxon>Teleostei</taxon>
        <taxon>Neoteleostei</taxon>
        <taxon>Acanthomorphata</taxon>
        <taxon>Ovalentaria</taxon>
        <taxon>Atherinomorphae</taxon>
        <taxon>Beloniformes</taxon>
        <taxon>Adrianichthyidae</taxon>
        <taxon>Oryziinae</taxon>
        <taxon>Oryzias</taxon>
    </lineage>
</organism>
<dbReference type="GO" id="GO:0043066">
    <property type="term" value="P:negative regulation of apoptotic process"/>
    <property type="evidence" value="ECO:0007669"/>
    <property type="project" value="TreeGrafter"/>
</dbReference>
<evidence type="ECO:0000256" key="3">
    <source>
        <dbReference type="ARBA" id="ARBA00022679"/>
    </source>
</evidence>
<dbReference type="InterPro" id="IPR011009">
    <property type="entry name" value="Kinase-like_dom_sf"/>
</dbReference>
<dbReference type="GO" id="GO:0004674">
    <property type="term" value="F:protein serine/threonine kinase activity"/>
    <property type="evidence" value="ECO:0007669"/>
    <property type="project" value="UniProtKB-KW"/>
</dbReference>
<dbReference type="Ensembl" id="ENSOMET00000019412.1">
    <property type="protein sequence ID" value="ENSOMEP00000029695.1"/>
    <property type="gene ID" value="ENSOMEG00000013510.1"/>
</dbReference>
<keyword evidence="3" id="KW-0808">Transferase</keyword>
<keyword evidence="4" id="KW-0547">Nucleotide-binding</keyword>
<evidence type="ECO:0000256" key="7">
    <source>
        <dbReference type="ARBA" id="ARBA00047899"/>
    </source>
</evidence>
<keyword evidence="5" id="KW-0418">Kinase</keyword>
<comment type="catalytic activity">
    <reaction evidence="8">
        <text>L-seryl-[protein] + ATP = O-phospho-L-seryl-[protein] + ADP + H(+)</text>
        <dbReference type="Rhea" id="RHEA:17989"/>
        <dbReference type="Rhea" id="RHEA-COMP:9863"/>
        <dbReference type="Rhea" id="RHEA-COMP:11604"/>
        <dbReference type="ChEBI" id="CHEBI:15378"/>
        <dbReference type="ChEBI" id="CHEBI:29999"/>
        <dbReference type="ChEBI" id="CHEBI:30616"/>
        <dbReference type="ChEBI" id="CHEBI:83421"/>
        <dbReference type="ChEBI" id="CHEBI:456216"/>
        <dbReference type="EC" id="2.7.11.1"/>
    </reaction>
</comment>
<sequence length="127" mass="14096">MSSLKTKYKKLNLLGDGGCGFVYAGLRRSDHLPVNLSYAADENGKSIPSEVAIMLRLQDKNIYSKTKAAPVSLLDRYETDSQIILVIERPIPCKDMFDYIQDKGGKLEEEETKVATPTSLQPFIAPS</sequence>
<evidence type="ECO:0000256" key="1">
    <source>
        <dbReference type="ARBA" id="ARBA00012513"/>
    </source>
</evidence>
<reference evidence="10" key="2">
    <citation type="submission" date="2025-09" db="UniProtKB">
        <authorList>
            <consortium name="Ensembl"/>
        </authorList>
    </citation>
    <scope>IDENTIFICATION</scope>
</reference>
<dbReference type="SUPFAM" id="SSF56112">
    <property type="entry name" value="Protein kinase-like (PK-like)"/>
    <property type="match status" value="1"/>
</dbReference>
<dbReference type="Proteomes" id="UP000261560">
    <property type="component" value="Unplaced"/>
</dbReference>
<evidence type="ECO:0000256" key="9">
    <source>
        <dbReference type="SAM" id="MobiDB-lite"/>
    </source>
</evidence>
<evidence type="ECO:0000256" key="4">
    <source>
        <dbReference type="ARBA" id="ARBA00022741"/>
    </source>
</evidence>
<comment type="catalytic activity">
    <reaction evidence="7">
        <text>L-threonyl-[protein] + ATP = O-phospho-L-threonyl-[protein] + ADP + H(+)</text>
        <dbReference type="Rhea" id="RHEA:46608"/>
        <dbReference type="Rhea" id="RHEA-COMP:11060"/>
        <dbReference type="Rhea" id="RHEA-COMP:11605"/>
        <dbReference type="ChEBI" id="CHEBI:15378"/>
        <dbReference type="ChEBI" id="CHEBI:30013"/>
        <dbReference type="ChEBI" id="CHEBI:30616"/>
        <dbReference type="ChEBI" id="CHEBI:61977"/>
        <dbReference type="ChEBI" id="CHEBI:456216"/>
        <dbReference type="EC" id="2.7.11.1"/>
    </reaction>
</comment>
<evidence type="ECO:0000256" key="8">
    <source>
        <dbReference type="ARBA" id="ARBA00048679"/>
    </source>
</evidence>
<name>A0A3B3DJX2_ORYME</name>
<proteinExistence type="predicted"/>
<dbReference type="GO" id="GO:0005737">
    <property type="term" value="C:cytoplasm"/>
    <property type="evidence" value="ECO:0007669"/>
    <property type="project" value="TreeGrafter"/>
</dbReference>
<dbReference type="GO" id="GO:0005524">
    <property type="term" value="F:ATP binding"/>
    <property type="evidence" value="ECO:0007669"/>
    <property type="project" value="UniProtKB-KW"/>
</dbReference>
<dbReference type="OMA" id="FGMEHLI"/>
<protein>
    <recommendedName>
        <fullName evidence="1">non-specific serine/threonine protein kinase</fullName>
        <ecNumber evidence="1">2.7.11.1</ecNumber>
    </recommendedName>
</protein>
<dbReference type="GeneTree" id="ENSGT00940000174849"/>
<dbReference type="EC" id="2.7.11.1" evidence="1"/>
<evidence type="ECO:0000256" key="6">
    <source>
        <dbReference type="ARBA" id="ARBA00022840"/>
    </source>
</evidence>
<dbReference type="InterPro" id="IPR051138">
    <property type="entry name" value="PIM_Ser/Thr_kinase"/>
</dbReference>